<feature type="non-terminal residue" evidence="2">
    <location>
        <position position="1"/>
    </location>
</feature>
<accession>A0ABU8ZUM4</accession>
<proteinExistence type="predicted"/>
<evidence type="ECO:0000313" key="3">
    <source>
        <dbReference type="Proteomes" id="UP001386972"/>
    </source>
</evidence>
<reference evidence="2 3" key="1">
    <citation type="submission" date="2024-03" db="EMBL/GenBank/DDBJ databases">
        <title>Screening, Identification and Application of a Plant Lactobacillus Strain.</title>
        <authorList>
            <person name="Li Y.L."/>
        </authorList>
    </citation>
    <scope>NUCLEOTIDE SEQUENCE [LARGE SCALE GENOMIC DNA]</scope>
    <source>
        <strain evidence="2 3">JDB</strain>
    </source>
</reference>
<organism evidence="2 3">
    <name type="scientific">Pseudomonas shirazensis</name>
    <dbReference type="NCBI Taxonomy" id="2745494"/>
    <lineage>
        <taxon>Bacteria</taxon>
        <taxon>Pseudomonadati</taxon>
        <taxon>Pseudomonadota</taxon>
        <taxon>Gammaproteobacteria</taxon>
        <taxon>Pseudomonadales</taxon>
        <taxon>Pseudomonadaceae</taxon>
        <taxon>Pseudomonas</taxon>
    </lineage>
</organism>
<evidence type="ECO:0000313" key="2">
    <source>
        <dbReference type="EMBL" id="MEK2607495.1"/>
    </source>
</evidence>
<evidence type="ECO:0000256" key="1">
    <source>
        <dbReference type="SAM" id="Phobius"/>
    </source>
</evidence>
<keyword evidence="1" id="KW-1133">Transmembrane helix</keyword>
<comment type="caution">
    <text evidence="2">The sequence shown here is derived from an EMBL/GenBank/DDBJ whole genome shotgun (WGS) entry which is preliminary data.</text>
</comment>
<gene>
    <name evidence="2" type="ORF">WLF18_00005</name>
</gene>
<keyword evidence="1" id="KW-0812">Transmembrane</keyword>
<protein>
    <submittedName>
        <fullName evidence="2">Uncharacterized protein</fullName>
    </submittedName>
</protein>
<sequence>FKRKDLEARAATGEFAKAFEERYLPRVDLPAMHVQLGWFETVSREAQRQADARAGDHLMWLQHPRLLAALDLYDQEDLTSGLCFAHQTGLCVLGMEGTVKGAQLLSRWWQSGEVEASNLAMRAYVFNQKSVAEVLAKTQSDMRILHGPADDWQKLETALQQAKALAAQFSAIDGHLEQLAQHGHVNTAGALAWIGHLGREALSAGAPNAVDRALHRRLVTLLTASLGEQALNLRLAEHAQTGHTPSPGRVAAPIMRRLDQAYVDSLNGAHSNSFYRLRVSSALLLLEASLLLLQGRREDKNRRFWSEVAAGALTSAAAGMELLAVGTEQALASLGRRSASARGASISLGRYRLWGAALAGAGGLVSAVLDVMDAINASKSAIPSVSRRVSLTGAYSIRAAATSALVLAQAGTAFAHAGPLFEWLALRNAGVERASMQTLAGLSARLAANRAASLLLSRIILVSGWAVLATTVLIMIVDDNALEKWCSKCCFRIDIANEGYETDLNELAELLSIAHEGM</sequence>
<dbReference type="EMBL" id="JBBNAW010000001">
    <property type="protein sequence ID" value="MEK2607495.1"/>
    <property type="molecule type" value="Genomic_DNA"/>
</dbReference>
<keyword evidence="3" id="KW-1185">Reference proteome</keyword>
<dbReference type="Proteomes" id="UP001386972">
    <property type="component" value="Unassembled WGS sequence"/>
</dbReference>
<keyword evidence="1" id="KW-0472">Membrane</keyword>
<name>A0ABU8ZUM4_9PSED</name>
<feature type="transmembrane region" description="Helical" evidence="1">
    <location>
        <begin position="455"/>
        <end position="477"/>
    </location>
</feature>